<evidence type="ECO:0000259" key="2">
    <source>
        <dbReference type="Pfam" id="PF03749"/>
    </source>
</evidence>
<dbReference type="Pfam" id="PF03749">
    <property type="entry name" value="SfsA"/>
    <property type="match status" value="1"/>
</dbReference>
<dbReference type="GO" id="GO:0003677">
    <property type="term" value="F:DNA binding"/>
    <property type="evidence" value="ECO:0007669"/>
    <property type="project" value="InterPro"/>
</dbReference>
<reference evidence="4 5" key="1">
    <citation type="submission" date="2014-07" db="EMBL/GenBank/DDBJ databases">
        <title>Comparative analysis of Nitrosococcus oceani genome inventories of strains from Pacific and Atlantic gyres.</title>
        <authorList>
            <person name="Lim C.K."/>
            <person name="Wang L."/>
            <person name="Sayavedra-Soto L.A."/>
            <person name="Klotz M.G."/>
        </authorList>
    </citation>
    <scope>NUCLEOTIDE SEQUENCE [LARGE SCALE GENOMIC DNA]</scope>
    <source>
        <strain evidence="4 5">C-27</strain>
    </source>
</reference>
<dbReference type="PANTHER" id="PTHR30545:SF2">
    <property type="entry name" value="SUGAR FERMENTATION STIMULATION PROTEIN A"/>
    <property type="match status" value="1"/>
</dbReference>
<dbReference type="CDD" id="cd22359">
    <property type="entry name" value="SfsA-like_bacterial"/>
    <property type="match status" value="1"/>
</dbReference>
<protein>
    <recommendedName>
        <fullName evidence="1">Sugar fermentation stimulation protein homolog</fullName>
    </recommendedName>
</protein>
<proteinExistence type="inferred from homology"/>
<sequence>MSFDQILLPGILRRRYQRFFADVALETGESIVAHCPNTGSMRGLAEPGLGVYVSRANNPRRKLAYTLELVDAHTSLVGVHTGRANILTKEAIAAGRISQLLGYGEIRQEVRYSKNSRIDLLLEDPSTQQCCYVEVKSVTLRQGDGAACFPDAVTTRGAKHLDDLAATVCSPRQRAVMFYLVQREDCRYFTPADDIDPRYGAKLRSAIEQGVEILAYACQVSSQGIQVTQSLPIHL</sequence>
<dbReference type="Gene3D" id="2.40.50.580">
    <property type="match status" value="1"/>
</dbReference>
<dbReference type="InterPro" id="IPR040452">
    <property type="entry name" value="SfsA_C"/>
</dbReference>
<name>A0A0E2Z0S8_9GAMM</name>
<feature type="domain" description="Sugar fermentation stimulation protein C-terminal" evidence="2">
    <location>
        <begin position="83"/>
        <end position="223"/>
    </location>
</feature>
<dbReference type="NCBIfam" id="TIGR00230">
    <property type="entry name" value="sfsA"/>
    <property type="match status" value="1"/>
</dbReference>
<evidence type="ECO:0000259" key="3">
    <source>
        <dbReference type="Pfam" id="PF17746"/>
    </source>
</evidence>
<dbReference type="HOGENOM" id="CLU_052299_2_0_6"/>
<evidence type="ECO:0000313" key="4">
    <source>
        <dbReference type="EMBL" id="KFI18816.1"/>
    </source>
</evidence>
<evidence type="ECO:0000313" key="5">
    <source>
        <dbReference type="Proteomes" id="UP000028839"/>
    </source>
</evidence>
<feature type="domain" description="SfsA N-terminal OB" evidence="3">
    <location>
        <begin position="14"/>
        <end position="79"/>
    </location>
</feature>
<dbReference type="EMBL" id="JPGN01000072">
    <property type="protein sequence ID" value="KFI18816.1"/>
    <property type="molecule type" value="Genomic_DNA"/>
</dbReference>
<comment type="caution">
    <text evidence="4">The sequence shown here is derived from an EMBL/GenBank/DDBJ whole genome shotgun (WGS) entry which is preliminary data.</text>
</comment>
<dbReference type="Proteomes" id="UP000028839">
    <property type="component" value="Unassembled WGS sequence"/>
</dbReference>
<dbReference type="PANTHER" id="PTHR30545">
    <property type="entry name" value="SUGAR FERMENTATION STIMULATION PROTEIN A"/>
    <property type="match status" value="1"/>
</dbReference>
<gene>
    <name evidence="1" type="primary">sfsA</name>
    <name evidence="4" type="ORF">IB75_12185</name>
</gene>
<dbReference type="Gene3D" id="3.40.1350.60">
    <property type="match status" value="1"/>
</dbReference>
<dbReference type="InterPro" id="IPR041465">
    <property type="entry name" value="SfsA_N"/>
</dbReference>
<evidence type="ECO:0000256" key="1">
    <source>
        <dbReference type="HAMAP-Rule" id="MF_00095"/>
    </source>
</evidence>
<dbReference type="Pfam" id="PF17746">
    <property type="entry name" value="SfsA_N"/>
    <property type="match status" value="1"/>
</dbReference>
<dbReference type="OrthoDB" id="9802365at2"/>
<organism evidence="4 5">
    <name type="scientific">Nitrosococcus oceani C-27</name>
    <dbReference type="NCBI Taxonomy" id="314279"/>
    <lineage>
        <taxon>Bacteria</taxon>
        <taxon>Pseudomonadati</taxon>
        <taxon>Pseudomonadota</taxon>
        <taxon>Gammaproteobacteria</taxon>
        <taxon>Chromatiales</taxon>
        <taxon>Chromatiaceae</taxon>
        <taxon>Nitrosococcus</taxon>
    </lineage>
</organism>
<comment type="similarity">
    <text evidence="1">Belongs to the SfsA family.</text>
</comment>
<dbReference type="HAMAP" id="MF_00095">
    <property type="entry name" value="SfsA"/>
    <property type="match status" value="1"/>
</dbReference>
<dbReference type="SMR" id="A0A0E2Z0S8"/>
<accession>A0A0E2Z0S8</accession>
<dbReference type="InterPro" id="IPR005224">
    <property type="entry name" value="SfsA"/>
</dbReference>
<dbReference type="AlphaFoldDB" id="A0A0E2Z0S8"/>